<reference evidence="2" key="1">
    <citation type="journal article" date="2019" name="Int. J. Syst. Evol. Microbiol.">
        <title>The Global Catalogue of Microorganisms (GCM) 10K type strain sequencing project: providing services to taxonomists for standard genome sequencing and annotation.</title>
        <authorList>
            <consortium name="The Broad Institute Genomics Platform"/>
            <consortium name="The Broad Institute Genome Sequencing Center for Infectious Disease"/>
            <person name="Wu L."/>
            <person name="Ma J."/>
        </authorList>
    </citation>
    <scope>NUCLEOTIDE SEQUENCE [LARGE SCALE GENOMIC DNA]</scope>
    <source>
        <strain evidence="2">CCUG 59685</strain>
    </source>
</reference>
<keyword evidence="2" id="KW-1185">Reference proteome</keyword>
<gene>
    <name evidence="1" type="ORF">ACFQ1T_01225</name>
</gene>
<protein>
    <submittedName>
        <fullName evidence="1">Uncharacterized protein</fullName>
    </submittedName>
</protein>
<organism evidence="1 2">
    <name type="scientific">Methylophilus glucosoxydans</name>
    <dbReference type="NCBI Taxonomy" id="752553"/>
    <lineage>
        <taxon>Bacteria</taxon>
        <taxon>Pseudomonadati</taxon>
        <taxon>Pseudomonadota</taxon>
        <taxon>Betaproteobacteria</taxon>
        <taxon>Nitrosomonadales</taxon>
        <taxon>Methylophilaceae</taxon>
        <taxon>Methylophilus</taxon>
    </lineage>
</organism>
<dbReference type="Proteomes" id="UP001597106">
    <property type="component" value="Unassembled WGS sequence"/>
</dbReference>
<sequence length="418" mass="46440">MRPLLRLNWISLLMGGLLLGNFLTQQAFAMDELPIPTAFGLNTMAPESSWGIRFEQRNNDYHQTYDQHGNLQGLGASFDGIQLNSSIFPSLALLGPGASLGTTRFKSEVRNQISTLTIGYGITPDITVGAIIPYVKSHTRVSFGVDGGNVGANPAFDASQPISAGNFPFAPAGGAVAPMDTAGVQNILTNPAYGYQYKRIASQQSEGFSDPTIGVLWRAYKAADQSLIVGIGWRVGLARKDDPDNLLDTPPGDGSDDLRTRIEYFKNIGSHLDLRLLADYNWQTRDKASMRIPSSGQLLALASSKQRLQRDLGDFYETDIELGYRWSNWRWAATWHRYEKQSDNYRSDLGTDTSSLETNTYTRADQYRLSATWSGIQAWQQGKLPLPLIVRLEMQDTFSGRNFVDVRDIYLQVTALFK</sequence>
<comment type="caution">
    <text evidence="1">The sequence shown here is derived from an EMBL/GenBank/DDBJ whole genome shotgun (WGS) entry which is preliminary data.</text>
</comment>
<name>A0ABW3GCS8_9PROT</name>
<dbReference type="RefSeq" id="WP_379073457.1">
    <property type="nucleotide sequence ID" value="NZ_JBHTJW010000001.1"/>
</dbReference>
<evidence type="ECO:0000313" key="2">
    <source>
        <dbReference type="Proteomes" id="UP001597106"/>
    </source>
</evidence>
<evidence type="ECO:0000313" key="1">
    <source>
        <dbReference type="EMBL" id="MFD0928389.1"/>
    </source>
</evidence>
<proteinExistence type="predicted"/>
<accession>A0ABW3GCS8</accession>
<dbReference type="EMBL" id="JBHTJW010000001">
    <property type="protein sequence ID" value="MFD0928389.1"/>
    <property type="molecule type" value="Genomic_DNA"/>
</dbReference>